<reference evidence="1 2" key="1">
    <citation type="submission" date="2020-08" db="EMBL/GenBank/DDBJ databases">
        <title>Genomic Encyclopedia of Type Strains, Phase IV (KMG-IV): sequencing the most valuable type-strain genomes for metagenomic binning, comparative biology and taxonomic classification.</title>
        <authorList>
            <person name="Goeker M."/>
        </authorList>
    </citation>
    <scope>NUCLEOTIDE SEQUENCE [LARGE SCALE GENOMIC DNA]</scope>
    <source>
        <strain evidence="1 2">DSM 24163</strain>
    </source>
</reference>
<name>A0A7W8D6H0_9GAMM</name>
<comment type="caution">
    <text evidence="1">The sequence shown here is derived from an EMBL/GenBank/DDBJ whole genome shotgun (WGS) entry which is preliminary data.</text>
</comment>
<accession>A0A7W8D6H0</accession>
<evidence type="ECO:0000313" key="1">
    <source>
        <dbReference type="EMBL" id="MBB5208422.1"/>
    </source>
</evidence>
<sequence length="76" mass="7907">MPRNAAIARTADIGAKPVPRTVAVSLHHPDSIAAWDALVLRCGGAQAAFEALVLLPAALEAAGIDAEVWLRGRGLR</sequence>
<organism evidence="1 2">
    <name type="scientific">Chiayiivirga flava</name>
    <dbReference type="NCBI Taxonomy" id="659595"/>
    <lineage>
        <taxon>Bacteria</taxon>
        <taxon>Pseudomonadati</taxon>
        <taxon>Pseudomonadota</taxon>
        <taxon>Gammaproteobacteria</taxon>
        <taxon>Lysobacterales</taxon>
        <taxon>Lysobacteraceae</taxon>
        <taxon>Chiayiivirga</taxon>
    </lineage>
</organism>
<dbReference type="AlphaFoldDB" id="A0A7W8D6H0"/>
<protein>
    <submittedName>
        <fullName evidence="1">Uncharacterized protein</fullName>
    </submittedName>
</protein>
<dbReference type="Proteomes" id="UP000521199">
    <property type="component" value="Unassembled WGS sequence"/>
</dbReference>
<proteinExistence type="predicted"/>
<keyword evidence="2" id="KW-1185">Reference proteome</keyword>
<evidence type="ECO:0000313" key="2">
    <source>
        <dbReference type="Proteomes" id="UP000521199"/>
    </source>
</evidence>
<dbReference type="EMBL" id="JACHHP010000003">
    <property type="protein sequence ID" value="MBB5208422.1"/>
    <property type="molecule type" value="Genomic_DNA"/>
</dbReference>
<dbReference type="RefSeq" id="WP_183960953.1">
    <property type="nucleotide sequence ID" value="NZ_JACHHP010000003.1"/>
</dbReference>
<gene>
    <name evidence="1" type="ORF">HNQ52_001964</name>
</gene>